<dbReference type="InParanoid" id="Q75CZ9"/>
<sequence>MGKVYDLPRISGFLVIVGLVLGIDISAMAVFISSDYFNRYFHYPNAFEQGMVSGAHPMGGLTGCLLFGYVGERVSRLGCFRYFTFIWIIGCIVSVLVMDIYMVAIGRFIKGVAVGSLSVVASVYLVEIFPSNRKGIATALVQLTLTFGIFLMYMLCWTFSRFNNHMAFRISWGLEIIPAVALISGTLFVPESPRWFVMQGQYKKAQEILTLLNCRSKNEFNKQTLLNMYGDTAKASFKDLIKLPYIKQLIMGMTIQALVQFTGINVVMYYVVYICEMAGLEGREKMNVASIPYLLNILFTFIPLHLLDRVQRKVLIVYGSFALAAIMNLIGLTMWIHGHDVSPINGNPALVWKLSPLGGQITISLCFAFIAIFASTLSCAGWLYTNEVLADKIRSRGLSICMSVSWICNAVLTFLSPLMMSTMKWGTFFLFGMVTTMLTIIVWLAFPETLDISSSAPKTESYEGGNTKPIAETKEHAEILENELKVASSASMQGQSTDTEELVEISYRSAAPPPESINEDITLQPPPPAIQKETLAPKRKTVQTQIESLFAAKAAGQRLSPEDEDIMITLTAISSDFSGVSVRDLHNKFRSSRLGTERDVFSAAPGLDLNGLGTSDGKLSDRKS</sequence>
<dbReference type="GO" id="GO:0008643">
    <property type="term" value="P:carbohydrate transport"/>
    <property type="evidence" value="ECO:0000318"/>
    <property type="project" value="GO_Central"/>
</dbReference>
<dbReference type="InterPro" id="IPR050360">
    <property type="entry name" value="MFS_Sugar_Transporters"/>
</dbReference>
<dbReference type="EMBL" id="AE016815">
    <property type="protein sequence ID" value="AAS50996.2"/>
    <property type="molecule type" value="Genomic_DNA"/>
</dbReference>
<dbReference type="InterPro" id="IPR003663">
    <property type="entry name" value="Sugar/inositol_transpt"/>
</dbReference>
<comment type="similarity">
    <text evidence="2">Belongs to the major facilitator superfamily. Sugar transporter (TC 2.A.1.1) family.</text>
</comment>
<feature type="transmembrane region" description="Helical" evidence="8">
    <location>
        <begin position="52"/>
        <end position="70"/>
    </location>
</feature>
<evidence type="ECO:0000313" key="10">
    <source>
        <dbReference type="EMBL" id="AAS50996.2"/>
    </source>
</evidence>
<dbReference type="PROSITE" id="PS00217">
    <property type="entry name" value="SUGAR_TRANSPORT_2"/>
    <property type="match status" value="1"/>
</dbReference>
<organism evidence="10 11">
    <name type="scientific">Eremothecium gossypii (strain ATCC 10895 / CBS 109.51 / FGSC 9923 / NRRL Y-1056)</name>
    <name type="common">Yeast</name>
    <name type="synonym">Ashbya gossypii</name>
    <dbReference type="NCBI Taxonomy" id="284811"/>
    <lineage>
        <taxon>Eukaryota</taxon>
        <taxon>Fungi</taxon>
        <taxon>Dikarya</taxon>
        <taxon>Ascomycota</taxon>
        <taxon>Saccharomycotina</taxon>
        <taxon>Saccharomycetes</taxon>
        <taxon>Saccharomycetales</taxon>
        <taxon>Saccharomycetaceae</taxon>
        <taxon>Eremothecium</taxon>
    </lineage>
</organism>
<feature type="transmembrane region" description="Helical" evidence="8">
    <location>
        <begin position="82"/>
        <end position="102"/>
    </location>
</feature>
<keyword evidence="5 8" id="KW-1133">Transmembrane helix</keyword>
<evidence type="ECO:0000259" key="9">
    <source>
        <dbReference type="PROSITE" id="PS50850"/>
    </source>
</evidence>
<protein>
    <submittedName>
        <fullName evidence="10">ABR223Cp</fullName>
    </submittedName>
</protein>
<dbReference type="RefSeq" id="NP_983172.2">
    <property type="nucleotide sequence ID" value="NM_208525.2"/>
</dbReference>
<comment type="subcellular location">
    <subcellularLocation>
        <location evidence="1">Membrane</location>
        <topology evidence="1">Multi-pass membrane protein</topology>
    </subcellularLocation>
</comment>
<feature type="transmembrane region" description="Helical" evidence="8">
    <location>
        <begin position="12"/>
        <end position="32"/>
    </location>
</feature>
<evidence type="ECO:0000256" key="2">
    <source>
        <dbReference type="ARBA" id="ARBA00010992"/>
    </source>
</evidence>
<dbReference type="InterPro" id="IPR005828">
    <property type="entry name" value="MFS_sugar_transport-like"/>
</dbReference>
<evidence type="ECO:0000256" key="8">
    <source>
        <dbReference type="SAM" id="Phobius"/>
    </source>
</evidence>
<dbReference type="GeneID" id="4619282"/>
<evidence type="ECO:0000256" key="3">
    <source>
        <dbReference type="ARBA" id="ARBA00022448"/>
    </source>
</evidence>
<dbReference type="Pfam" id="PF00083">
    <property type="entry name" value="Sugar_tr"/>
    <property type="match status" value="1"/>
</dbReference>
<feature type="transmembrane region" description="Helical" evidence="8">
    <location>
        <begin position="425"/>
        <end position="446"/>
    </location>
</feature>
<dbReference type="PRINTS" id="PR00171">
    <property type="entry name" value="SUGRTRNSPORT"/>
</dbReference>
<feature type="region of interest" description="Disordered" evidence="7">
    <location>
        <begin position="604"/>
        <end position="624"/>
    </location>
</feature>
<dbReference type="InterPro" id="IPR036259">
    <property type="entry name" value="MFS_trans_sf"/>
</dbReference>
<evidence type="ECO:0000256" key="5">
    <source>
        <dbReference type="ARBA" id="ARBA00022989"/>
    </source>
</evidence>
<proteinExistence type="inferred from homology"/>
<evidence type="ECO:0000256" key="7">
    <source>
        <dbReference type="SAM" id="MobiDB-lite"/>
    </source>
</evidence>
<dbReference type="Proteomes" id="UP000000591">
    <property type="component" value="Chromosome II"/>
</dbReference>
<keyword evidence="6 8" id="KW-0472">Membrane</keyword>
<feature type="transmembrane region" description="Helical" evidence="8">
    <location>
        <begin position="166"/>
        <end position="189"/>
    </location>
</feature>
<dbReference type="GO" id="GO:0005351">
    <property type="term" value="F:carbohydrate:proton symporter activity"/>
    <property type="evidence" value="ECO:0000318"/>
    <property type="project" value="GO_Central"/>
</dbReference>
<dbReference type="SUPFAM" id="SSF103473">
    <property type="entry name" value="MFS general substrate transporter"/>
    <property type="match status" value="1"/>
</dbReference>
<feature type="transmembrane region" description="Helical" evidence="8">
    <location>
        <begin position="357"/>
        <end position="385"/>
    </location>
</feature>
<feature type="domain" description="Major facilitator superfamily (MFS) profile" evidence="9">
    <location>
        <begin position="10"/>
        <end position="450"/>
    </location>
</feature>
<reference evidence="11" key="2">
    <citation type="journal article" date="2013" name="G3 (Bethesda)">
        <title>Genomes of Ashbya fungi isolated from insects reveal four mating-type loci, numerous translocations, lack of transposons, and distinct gene duplications.</title>
        <authorList>
            <person name="Dietrich F.S."/>
            <person name="Voegeli S."/>
            <person name="Kuo S."/>
            <person name="Philippsen P."/>
        </authorList>
    </citation>
    <scope>GENOME REANNOTATION</scope>
    <source>
        <strain evidence="11">ATCC 10895 / CBS 109.51 / FGSC 9923 / NRRL Y-1056</strain>
    </source>
</reference>
<feature type="transmembrane region" description="Helical" evidence="8">
    <location>
        <begin position="249"/>
        <end position="271"/>
    </location>
</feature>
<gene>
    <name evidence="10" type="ORF">AGOS_ABR223C</name>
</gene>
<feature type="transmembrane region" description="Helical" evidence="8">
    <location>
        <begin position="138"/>
        <end position="160"/>
    </location>
</feature>
<evidence type="ECO:0000256" key="4">
    <source>
        <dbReference type="ARBA" id="ARBA00022692"/>
    </source>
</evidence>
<dbReference type="KEGG" id="ago:AGOS_ABR223C"/>
<feature type="transmembrane region" description="Helical" evidence="8">
    <location>
        <begin position="108"/>
        <end position="126"/>
    </location>
</feature>
<dbReference type="OMA" id="ITYICEM"/>
<keyword evidence="4 8" id="KW-0812">Transmembrane</keyword>
<feature type="transmembrane region" description="Helical" evidence="8">
    <location>
        <begin position="314"/>
        <end position="337"/>
    </location>
</feature>
<dbReference type="PANTHER" id="PTHR48022">
    <property type="entry name" value="PLASTIDIC GLUCOSE TRANSPORTER 4"/>
    <property type="match status" value="1"/>
</dbReference>
<dbReference type="OrthoDB" id="4142200at2759"/>
<dbReference type="InterPro" id="IPR005829">
    <property type="entry name" value="Sugar_transporter_CS"/>
</dbReference>
<dbReference type="PROSITE" id="PS50850">
    <property type="entry name" value="MFS"/>
    <property type="match status" value="1"/>
</dbReference>
<dbReference type="PANTHER" id="PTHR48022:SF7">
    <property type="entry name" value="MAJOR FACILITATOR SUPERFAMILY (MFS) PROFILE DOMAIN-CONTAINING PROTEIN-RELATED"/>
    <property type="match status" value="1"/>
</dbReference>
<dbReference type="AlphaFoldDB" id="Q75CZ9"/>
<dbReference type="GO" id="GO:0016020">
    <property type="term" value="C:membrane"/>
    <property type="evidence" value="ECO:0000318"/>
    <property type="project" value="GO_Central"/>
</dbReference>
<dbReference type="Gene3D" id="1.20.1250.20">
    <property type="entry name" value="MFS general substrate transporter like domains"/>
    <property type="match status" value="1"/>
</dbReference>
<evidence type="ECO:0000313" key="11">
    <source>
        <dbReference type="Proteomes" id="UP000000591"/>
    </source>
</evidence>
<feature type="transmembrane region" description="Helical" evidence="8">
    <location>
        <begin position="397"/>
        <end position="419"/>
    </location>
</feature>
<name>Q75CZ9_EREGS</name>
<accession>Q75CZ9</accession>
<dbReference type="InterPro" id="IPR020846">
    <property type="entry name" value="MFS_dom"/>
</dbReference>
<dbReference type="FunCoup" id="Q75CZ9">
    <property type="interactions" value="78"/>
</dbReference>
<evidence type="ECO:0000256" key="1">
    <source>
        <dbReference type="ARBA" id="ARBA00004141"/>
    </source>
</evidence>
<feature type="transmembrane region" description="Helical" evidence="8">
    <location>
        <begin position="291"/>
        <end position="307"/>
    </location>
</feature>
<dbReference type="eggNOG" id="KOG0254">
    <property type="taxonomic scope" value="Eukaryota"/>
</dbReference>
<reference evidence="10 11" key="1">
    <citation type="journal article" date="2004" name="Science">
        <title>The Ashbya gossypii genome as a tool for mapping the ancient Saccharomyces cerevisiae genome.</title>
        <authorList>
            <person name="Dietrich F.S."/>
            <person name="Voegeli S."/>
            <person name="Brachat S."/>
            <person name="Lerch A."/>
            <person name="Gates K."/>
            <person name="Steiner S."/>
            <person name="Mohr C."/>
            <person name="Pohlmann R."/>
            <person name="Luedi P."/>
            <person name="Choi S."/>
            <person name="Wing R.A."/>
            <person name="Flavier A."/>
            <person name="Gaffney T.D."/>
            <person name="Philippsen P."/>
        </authorList>
    </citation>
    <scope>NUCLEOTIDE SEQUENCE [LARGE SCALE GENOMIC DNA]</scope>
    <source>
        <strain evidence="11">ATCC 10895 / CBS 109.51 / FGSC 9923 / NRRL Y-1056</strain>
    </source>
</reference>
<keyword evidence="11" id="KW-1185">Reference proteome</keyword>
<keyword evidence="3" id="KW-0813">Transport</keyword>
<evidence type="ECO:0000256" key="6">
    <source>
        <dbReference type="ARBA" id="ARBA00023136"/>
    </source>
</evidence>
<dbReference type="HOGENOM" id="CLU_001265_30_12_1"/>